<accession>A0A1I2U212</accession>
<keyword evidence="1" id="KW-1133">Transmembrane helix</keyword>
<reference evidence="3" key="1">
    <citation type="submission" date="2016-10" db="EMBL/GenBank/DDBJ databases">
        <authorList>
            <person name="Varghese N."/>
            <person name="Submissions S."/>
        </authorList>
    </citation>
    <scope>NUCLEOTIDE SEQUENCE [LARGE SCALE GENOMIC DNA]</scope>
    <source>
        <strain evidence="3">CGMCC 1.7739</strain>
    </source>
</reference>
<keyword evidence="1" id="KW-0472">Membrane</keyword>
<dbReference type="OrthoDB" id="170690at2157"/>
<dbReference type="STRING" id="553467.SAMN04488063_2744"/>
<feature type="transmembrane region" description="Helical" evidence="1">
    <location>
        <begin position="223"/>
        <end position="241"/>
    </location>
</feature>
<name>A0A1I2U212_9EURY</name>
<dbReference type="Proteomes" id="UP000198876">
    <property type="component" value="Unassembled WGS sequence"/>
</dbReference>
<evidence type="ECO:0000313" key="3">
    <source>
        <dbReference type="Proteomes" id="UP000198876"/>
    </source>
</evidence>
<keyword evidence="3" id="KW-1185">Reference proteome</keyword>
<gene>
    <name evidence="2" type="ORF">SAMN04488063_2744</name>
</gene>
<evidence type="ECO:0000256" key="1">
    <source>
        <dbReference type="SAM" id="Phobius"/>
    </source>
</evidence>
<dbReference type="EMBL" id="FOOQ01000003">
    <property type="protein sequence ID" value="SFG71158.1"/>
    <property type="molecule type" value="Genomic_DNA"/>
</dbReference>
<dbReference type="RefSeq" id="WP_143095506.1">
    <property type="nucleotide sequence ID" value="NZ_FOOQ01000003.1"/>
</dbReference>
<evidence type="ECO:0000313" key="2">
    <source>
        <dbReference type="EMBL" id="SFG71158.1"/>
    </source>
</evidence>
<protein>
    <submittedName>
        <fullName evidence="2">Uncharacterized protein</fullName>
    </submittedName>
</protein>
<sequence>MIELAPSLFGGGLLLLSAVVVAFSLRHAVRGLRLVTADPISSASETGDFVRTSGSVVTTAERLTAPFTGTACVAVQFDVEERGVGSYYLPSWERIGGGGAITGFEVRADGRQVAVDDDASTVSLDRSSSVTVPRGQQPPDRVRDYLQTTEEVTARGARVPKPLAGRFSFGDRRYLERRLDPGDRVTVFGRVADGRRPDCHLDPLVVSDASPGRTAFRIARQSATGLAIGAVAGAIGLAVLLL</sequence>
<proteinExistence type="predicted"/>
<feature type="transmembrane region" description="Helical" evidence="1">
    <location>
        <begin position="6"/>
        <end position="25"/>
    </location>
</feature>
<organism evidence="2 3">
    <name type="scientific">Halopelagius inordinatus</name>
    <dbReference type="NCBI Taxonomy" id="553467"/>
    <lineage>
        <taxon>Archaea</taxon>
        <taxon>Methanobacteriati</taxon>
        <taxon>Methanobacteriota</taxon>
        <taxon>Stenosarchaea group</taxon>
        <taxon>Halobacteria</taxon>
        <taxon>Halobacteriales</taxon>
        <taxon>Haloferacaceae</taxon>
    </lineage>
</organism>
<keyword evidence="1" id="KW-0812">Transmembrane</keyword>
<dbReference type="AlphaFoldDB" id="A0A1I2U212"/>